<dbReference type="PANTHER" id="PTHR42800">
    <property type="entry name" value="EXOINULINASE INUD (AFU_ORTHOLOGUE AFUA_5G00480)"/>
    <property type="match status" value="1"/>
</dbReference>
<dbReference type="CDD" id="cd18622">
    <property type="entry name" value="GH32_Inu-like"/>
    <property type="match status" value="1"/>
</dbReference>
<dbReference type="AlphaFoldDB" id="A0A0U3FQY8"/>
<dbReference type="GO" id="GO:0005737">
    <property type="term" value="C:cytoplasm"/>
    <property type="evidence" value="ECO:0007669"/>
    <property type="project" value="TreeGrafter"/>
</dbReference>
<gene>
    <name evidence="8" type="ORF">AU252_08915</name>
</gene>
<evidence type="ECO:0000256" key="4">
    <source>
        <dbReference type="RuleBase" id="RU362110"/>
    </source>
</evidence>
<dbReference type="InterPro" id="IPR013320">
    <property type="entry name" value="ConA-like_dom_sf"/>
</dbReference>
<evidence type="ECO:0000313" key="8">
    <source>
        <dbReference type="EMBL" id="ALV41255.1"/>
    </source>
</evidence>
<dbReference type="SUPFAM" id="SSF49899">
    <property type="entry name" value="Concanavalin A-like lectins/glucanases"/>
    <property type="match status" value="1"/>
</dbReference>
<dbReference type="Pfam" id="PF00251">
    <property type="entry name" value="Glyco_hydro_32N"/>
    <property type="match status" value="1"/>
</dbReference>
<dbReference type="GO" id="GO:0004575">
    <property type="term" value="F:sucrose alpha-glucosidase activity"/>
    <property type="evidence" value="ECO:0007669"/>
    <property type="project" value="TreeGrafter"/>
</dbReference>
<feature type="domain" description="Glycosyl hydrolase family 32 N-terminal" evidence="6">
    <location>
        <begin position="25"/>
        <end position="360"/>
    </location>
</feature>
<organism evidence="8">
    <name type="scientific">Pseudarthrobacter sulfonivorans</name>
    <dbReference type="NCBI Taxonomy" id="121292"/>
    <lineage>
        <taxon>Bacteria</taxon>
        <taxon>Bacillati</taxon>
        <taxon>Actinomycetota</taxon>
        <taxon>Actinomycetes</taxon>
        <taxon>Micrococcales</taxon>
        <taxon>Micrococcaceae</taxon>
        <taxon>Pseudarthrobacter</taxon>
    </lineage>
</organism>
<feature type="domain" description="Glycosyl hydrolase family 32 C-terminal" evidence="7">
    <location>
        <begin position="389"/>
        <end position="511"/>
    </location>
</feature>
<dbReference type="GO" id="GO:0005987">
    <property type="term" value="P:sucrose catabolic process"/>
    <property type="evidence" value="ECO:0007669"/>
    <property type="project" value="TreeGrafter"/>
</dbReference>
<evidence type="ECO:0000313" key="9">
    <source>
        <dbReference type="Proteomes" id="UP000065151"/>
    </source>
</evidence>
<comment type="similarity">
    <text evidence="1 4">Belongs to the glycosyl hydrolase 32 family.</text>
</comment>
<dbReference type="PANTHER" id="PTHR42800:SF1">
    <property type="entry name" value="EXOINULINASE INUD (AFU_ORTHOLOGUE AFUA_5G00480)"/>
    <property type="match status" value="1"/>
</dbReference>
<accession>A0A0U3FQY8</accession>
<evidence type="ECO:0000256" key="1">
    <source>
        <dbReference type="ARBA" id="ARBA00009902"/>
    </source>
</evidence>
<evidence type="ECO:0000259" key="6">
    <source>
        <dbReference type="Pfam" id="PF00251"/>
    </source>
</evidence>
<dbReference type="RefSeq" id="WP_058930405.1">
    <property type="nucleotide sequence ID" value="NZ_CP013747.1"/>
</dbReference>
<dbReference type="InterPro" id="IPR013148">
    <property type="entry name" value="Glyco_hydro_32_N"/>
</dbReference>
<reference evidence="8 9" key="1">
    <citation type="submission" date="2015-12" db="EMBL/GenBank/DDBJ databases">
        <authorList>
            <person name="Shamseldin A."/>
            <person name="Moawad H."/>
            <person name="Abd El-Rahim W.M."/>
            <person name="Sadowsky M.J."/>
        </authorList>
    </citation>
    <scope>NUCLEOTIDE SEQUENCE [LARGE SCALE GENOMIC DNA]</scope>
    <source>
        <strain evidence="8 9">Ar51</strain>
    </source>
</reference>
<dbReference type="InterPro" id="IPR001362">
    <property type="entry name" value="Glyco_hydro_32"/>
</dbReference>
<sequence>MSSYLDDARPETDPAGTPHLRPALHYTARDTWLNDPNGLVFHRGMYHLYYQNNPYGNVWGNMSWGHAMSTDLVHWTEQPVAIACDDSEDIYSGSIVVDHANSSGFGSAENPPLVAIYTSAFKPGTPHEGTQAQSLAYSNDAGMTWTKFAGNPVLTRGSANFRDPKVFSYPGPDGLCWVMAAVEAGEQKVVFYRSANLRDWELASEFGPANAAGGEWECPDLFPLPVDGDPDRTKWVLVVNINPGAVAGGSGGQYFVGDFDGFTFTPDPSSLLDSPVYGTSGAGAEAGRLRECRWLDWGRDYYAAVSFSNVPDGRRLMIGWLSNWDYANSLPTFPWRSGMSLVREVSLETVDGRPALVQAPVLPPLESVQRLDGRELHGVLPLPEILPGEAQVIDAEILPGAAGRCGFRFWEDSDGGAAILAYDPAAGVLTLDRTDAGETAFHPAFASVESAPVLLEDGVLTLRIVVDHCSVEVFAQGGKVVLTDLIFARVGNKGSSVFAEGGAAILRKLAVAAVD</sequence>
<dbReference type="Gene3D" id="2.60.120.560">
    <property type="entry name" value="Exo-inulinase, domain 1"/>
    <property type="match status" value="1"/>
</dbReference>
<dbReference type="InterPro" id="IPR023296">
    <property type="entry name" value="Glyco_hydro_beta-prop_sf"/>
</dbReference>
<feature type="compositionally biased region" description="Basic and acidic residues" evidence="5">
    <location>
        <begin position="1"/>
        <end position="12"/>
    </location>
</feature>
<dbReference type="Gene3D" id="2.115.10.20">
    <property type="entry name" value="Glycosyl hydrolase domain, family 43"/>
    <property type="match status" value="1"/>
</dbReference>
<dbReference type="InterPro" id="IPR013189">
    <property type="entry name" value="Glyco_hydro_32_C"/>
</dbReference>
<feature type="region of interest" description="Disordered" evidence="5">
    <location>
        <begin position="1"/>
        <end position="21"/>
    </location>
</feature>
<keyword evidence="2 4" id="KW-0378">Hydrolase</keyword>
<dbReference type="STRING" id="121292.AU252_08915"/>
<dbReference type="SMART" id="SM00640">
    <property type="entry name" value="Glyco_32"/>
    <property type="match status" value="1"/>
</dbReference>
<protein>
    <submittedName>
        <fullName evidence="8">Glycosyl hydrolase family 32</fullName>
    </submittedName>
</protein>
<evidence type="ECO:0000256" key="5">
    <source>
        <dbReference type="SAM" id="MobiDB-lite"/>
    </source>
</evidence>
<name>A0A0U3FQY8_9MICC</name>
<evidence type="ECO:0000259" key="7">
    <source>
        <dbReference type="Pfam" id="PF08244"/>
    </source>
</evidence>
<proteinExistence type="inferred from homology"/>
<evidence type="ECO:0000256" key="2">
    <source>
        <dbReference type="ARBA" id="ARBA00022801"/>
    </source>
</evidence>
<dbReference type="EMBL" id="CP013747">
    <property type="protein sequence ID" value="ALV41255.1"/>
    <property type="molecule type" value="Genomic_DNA"/>
</dbReference>
<dbReference type="SUPFAM" id="SSF75005">
    <property type="entry name" value="Arabinanase/levansucrase/invertase"/>
    <property type="match status" value="1"/>
</dbReference>
<keyword evidence="3 4" id="KW-0326">Glycosidase</keyword>
<dbReference type="Pfam" id="PF08244">
    <property type="entry name" value="Glyco_hydro_32C"/>
    <property type="match status" value="1"/>
</dbReference>
<dbReference type="KEGG" id="psul:AU252_08915"/>
<evidence type="ECO:0000256" key="3">
    <source>
        <dbReference type="ARBA" id="ARBA00023295"/>
    </source>
</evidence>
<dbReference type="Proteomes" id="UP000065151">
    <property type="component" value="Chromosome"/>
</dbReference>